<name>A0A844H0R1_9RHOB</name>
<evidence type="ECO:0000313" key="1">
    <source>
        <dbReference type="EMBL" id="MTH34432.1"/>
    </source>
</evidence>
<dbReference type="EMBL" id="WMIF01000008">
    <property type="protein sequence ID" value="MTH34432.1"/>
    <property type="molecule type" value="Genomic_DNA"/>
</dbReference>
<organism evidence="1 2">
    <name type="scientific">Paracoccus limosus</name>
    <dbReference type="NCBI Taxonomy" id="913252"/>
    <lineage>
        <taxon>Bacteria</taxon>
        <taxon>Pseudomonadati</taxon>
        <taxon>Pseudomonadota</taxon>
        <taxon>Alphaproteobacteria</taxon>
        <taxon>Rhodobacterales</taxon>
        <taxon>Paracoccaceae</taxon>
        <taxon>Paracoccus</taxon>
    </lineage>
</organism>
<proteinExistence type="predicted"/>
<dbReference type="AlphaFoldDB" id="A0A844H0R1"/>
<gene>
    <name evidence="1" type="ORF">GL279_07460</name>
</gene>
<sequence length="79" mass="9341">MSAQSLRPLDELLWSWPTVCKAATNDWAKSFAQSIQRQSRRPNWMPTPKQHVLMQRMVAEVYRQRGDFDDCDDFPLIED</sequence>
<accession>A0A844H0R1</accession>
<dbReference type="OrthoDB" id="7866188at2"/>
<keyword evidence="2" id="KW-1185">Reference proteome</keyword>
<dbReference type="RefSeq" id="WP_155063997.1">
    <property type="nucleotide sequence ID" value="NZ_WMIF01000008.1"/>
</dbReference>
<protein>
    <submittedName>
        <fullName evidence="1">Uncharacterized protein</fullName>
    </submittedName>
</protein>
<evidence type="ECO:0000313" key="2">
    <source>
        <dbReference type="Proteomes" id="UP000442533"/>
    </source>
</evidence>
<dbReference type="Proteomes" id="UP000442533">
    <property type="component" value="Unassembled WGS sequence"/>
</dbReference>
<reference evidence="1 2" key="1">
    <citation type="submission" date="2019-11" db="EMBL/GenBank/DDBJ databases">
        <authorList>
            <person name="Dong K."/>
        </authorList>
    </citation>
    <scope>NUCLEOTIDE SEQUENCE [LARGE SCALE GENOMIC DNA]</scope>
    <source>
        <strain evidence="1 2">JCM 17370</strain>
    </source>
</reference>
<comment type="caution">
    <text evidence="1">The sequence shown here is derived from an EMBL/GenBank/DDBJ whole genome shotgun (WGS) entry which is preliminary data.</text>
</comment>